<dbReference type="InterPro" id="IPR036962">
    <property type="entry name" value="Glyco_hydro_3_N_sf"/>
</dbReference>
<evidence type="ECO:0000256" key="7">
    <source>
        <dbReference type="SAM" id="SignalP"/>
    </source>
</evidence>
<comment type="caution">
    <text evidence="10">The sequence shown here is derived from an EMBL/GenBank/DDBJ whole genome shotgun (WGS) entry which is preliminary data.</text>
</comment>
<dbReference type="Pfam" id="PF01915">
    <property type="entry name" value="Glyco_hydro_3_C"/>
    <property type="match status" value="1"/>
</dbReference>
<name>A0A965ZHN0_9SPHI</name>
<reference evidence="10" key="1">
    <citation type="submission" date="2020-01" db="EMBL/GenBank/DDBJ databases">
        <authorList>
            <person name="Seo Y.L."/>
        </authorList>
    </citation>
    <scope>NUCLEOTIDE SEQUENCE</scope>
    <source>
        <strain evidence="10">R11</strain>
    </source>
</reference>
<dbReference type="PANTHER" id="PTHR30620:SF16">
    <property type="entry name" value="LYSOSOMAL BETA GLUCOSIDASE"/>
    <property type="match status" value="1"/>
</dbReference>
<reference evidence="10" key="2">
    <citation type="submission" date="2020-10" db="EMBL/GenBank/DDBJ databases">
        <title>Mucilaginibacter sp. nov., isolated from soil.</title>
        <authorList>
            <person name="Jeon C.O."/>
        </authorList>
    </citation>
    <scope>NUCLEOTIDE SEQUENCE</scope>
    <source>
        <strain evidence="10">R11</strain>
    </source>
</reference>
<comment type="similarity">
    <text evidence="2">Belongs to the glycosyl hydrolase 3 family.</text>
</comment>
<dbReference type="PANTHER" id="PTHR30620">
    <property type="entry name" value="PERIPLASMIC BETA-GLUCOSIDASE-RELATED"/>
    <property type="match status" value="1"/>
</dbReference>
<sequence length="780" mass="84796">MRMKFTPYAFVMAVLCGQAATAQQKFTSETAGNHTIIKNQGGQLLGYSPSSGVKILTVDGLAFKDLNKNGKLDKYEDWRLPFDVRAKDLASKMSVEQIAGLMLYSRHQPIPAPPAGPFTGTYKGKSFTESGAKASELTDQQIDFLTKDNVRHVLVTSVQSPAIAAEWNNNMQALTEGIGLGIPANNSSDPRHGIVASAEFNAGAGGTISMWPGSLGMAATFDPAVTEGFGHVAATEYRALGIATALSPQVDIASEPRWWRASGTFGEDPQLATDMARAYIDGFQTSDGDKETSGGWGYNSVNAMVKHWPSGGSGEGGRDAHYGFGKYAVYPAKQFAKNVVPFTEGAFKLKGKTGEASAVMPYYTISYNQDTKNGENVGNNYNKFIINDMLRGKYKYDGVVCTDWLVTADETSVDQFLSGKSWGVEKLSIAERHYKALIAGVDQFGGNSDAAPVISAYQMGVKEYGEAFMRKRFEQSAVRLLKNIFRVGLFENPYLDVNETQATVGKPEFMAAGYDAQLKSVIMLKNKGSVLPLKKNKTVYIPKQFTPAGRNFLGMPTPEKLDYPVSISVVKKYFNVTDNPEDADYALVFINSPESLGGYSADDVKAGGNGYLPISLQYGPYTATTARATSIAGGDPLENFTNRSYKGKTSTAINTTDLNMVTDTYAKMKGKPVIVSVMMNNPTVFGEFEKDADALLVQFGVQDQAMLDILTGTKEPSGLLPMQMPANMETVEAQAEDMPLDMKCYKDAEGHVYDFAYGLNWKGVIKDARTAKYQHSNKVN</sequence>
<dbReference type="EMBL" id="WWEO01000044">
    <property type="protein sequence ID" value="NCD71205.1"/>
    <property type="molecule type" value="Genomic_DNA"/>
</dbReference>
<evidence type="ECO:0000256" key="5">
    <source>
        <dbReference type="ARBA" id="ARBA00022801"/>
    </source>
</evidence>
<dbReference type="InterPro" id="IPR036881">
    <property type="entry name" value="Glyco_hydro_3_C_sf"/>
</dbReference>
<feature type="chain" id="PRO_5036706741" description="beta-glucosidase" evidence="7">
    <location>
        <begin position="23"/>
        <end position="780"/>
    </location>
</feature>
<keyword evidence="5" id="KW-0378">Hydrolase</keyword>
<evidence type="ECO:0000256" key="3">
    <source>
        <dbReference type="ARBA" id="ARBA00012744"/>
    </source>
</evidence>
<dbReference type="Gene3D" id="3.40.50.1700">
    <property type="entry name" value="Glycoside hydrolase family 3 C-terminal domain"/>
    <property type="match status" value="1"/>
</dbReference>
<evidence type="ECO:0000256" key="1">
    <source>
        <dbReference type="ARBA" id="ARBA00000448"/>
    </source>
</evidence>
<dbReference type="SUPFAM" id="SSF51445">
    <property type="entry name" value="(Trans)glycosidases"/>
    <property type="match status" value="1"/>
</dbReference>
<keyword evidence="6" id="KW-0326">Glycosidase</keyword>
<dbReference type="InterPro" id="IPR051915">
    <property type="entry name" value="Cellulose_Degrad_GH3"/>
</dbReference>
<keyword evidence="11" id="KW-1185">Reference proteome</keyword>
<comment type="catalytic activity">
    <reaction evidence="1">
        <text>Hydrolysis of terminal, non-reducing beta-D-glucosyl residues with release of beta-D-glucose.</text>
        <dbReference type="EC" id="3.2.1.21"/>
    </reaction>
</comment>
<feature type="signal peptide" evidence="7">
    <location>
        <begin position="1"/>
        <end position="22"/>
    </location>
</feature>
<evidence type="ECO:0000259" key="9">
    <source>
        <dbReference type="Pfam" id="PF01915"/>
    </source>
</evidence>
<dbReference type="Gene3D" id="3.20.20.300">
    <property type="entry name" value="Glycoside hydrolase, family 3, N-terminal domain"/>
    <property type="match status" value="1"/>
</dbReference>
<dbReference type="InterPro" id="IPR002772">
    <property type="entry name" value="Glyco_hydro_3_C"/>
</dbReference>
<evidence type="ECO:0000256" key="2">
    <source>
        <dbReference type="ARBA" id="ARBA00005336"/>
    </source>
</evidence>
<dbReference type="RefSeq" id="WP_166587174.1">
    <property type="nucleotide sequence ID" value="NZ_WWEO01000044.1"/>
</dbReference>
<gene>
    <name evidence="10" type="ORF">GSY63_17695</name>
</gene>
<feature type="domain" description="Glycoside hydrolase family 3 C-terminal" evidence="9">
    <location>
        <begin position="521"/>
        <end position="760"/>
    </location>
</feature>
<dbReference type="Proteomes" id="UP000638732">
    <property type="component" value="Unassembled WGS sequence"/>
</dbReference>
<protein>
    <recommendedName>
        <fullName evidence="3">beta-glucosidase</fullName>
        <ecNumber evidence="3">3.2.1.21</ecNumber>
    </recommendedName>
</protein>
<dbReference type="InterPro" id="IPR017853">
    <property type="entry name" value="GH"/>
</dbReference>
<dbReference type="AlphaFoldDB" id="A0A965ZHN0"/>
<evidence type="ECO:0000256" key="4">
    <source>
        <dbReference type="ARBA" id="ARBA00022729"/>
    </source>
</evidence>
<dbReference type="Pfam" id="PF00933">
    <property type="entry name" value="Glyco_hydro_3"/>
    <property type="match status" value="1"/>
</dbReference>
<dbReference type="InterPro" id="IPR001764">
    <property type="entry name" value="Glyco_hydro_3_N"/>
</dbReference>
<dbReference type="SUPFAM" id="SSF52279">
    <property type="entry name" value="Beta-D-glucan exohydrolase, C-terminal domain"/>
    <property type="match status" value="1"/>
</dbReference>
<keyword evidence="4 7" id="KW-0732">Signal</keyword>
<accession>A0A965ZHN0</accession>
<dbReference type="GO" id="GO:0008422">
    <property type="term" value="F:beta-glucosidase activity"/>
    <property type="evidence" value="ECO:0007669"/>
    <property type="project" value="UniProtKB-EC"/>
</dbReference>
<feature type="domain" description="Glycoside hydrolase family 3 N-terminal" evidence="8">
    <location>
        <begin position="140"/>
        <end position="444"/>
    </location>
</feature>
<dbReference type="GO" id="GO:0009251">
    <property type="term" value="P:glucan catabolic process"/>
    <property type="evidence" value="ECO:0007669"/>
    <property type="project" value="TreeGrafter"/>
</dbReference>
<organism evidence="10 11">
    <name type="scientific">Mucilaginibacter agri</name>
    <dbReference type="NCBI Taxonomy" id="2695265"/>
    <lineage>
        <taxon>Bacteria</taxon>
        <taxon>Pseudomonadati</taxon>
        <taxon>Bacteroidota</taxon>
        <taxon>Sphingobacteriia</taxon>
        <taxon>Sphingobacteriales</taxon>
        <taxon>Sphingobacteriaceae</taxon>
        <taxon>Mucilaginibacter</taxon>
    </lineage>
</organism>
<evidence type="ECO:0000259" key="8">
    <source>
        <dbReference type="Pfam" id="PF00933"/>
    </source>
</evidence>
<evidence type="ECO:0000313" key="10">
    <source>
        <dbReference type="EMBL" id="NCD71205.1"/>
    </source>
</evidence>
<evidence type="ECO:0000256" key="6">
    <source>
        <dbReference type="ARBA" id="ARBA00023295"/>
    </source>
</evidence>
<evidence type="ECO:0000313" key="11">
    <source>
        <dbReference type="Proteomes" id="UP000638732"/>
    </source>
</evidence>
<dbReference type="PRINTS" id="PR00133">
    <property type="entry name" value="GLHYDRLASE3"/>
</dbReference>
<dbReference type="EC" id="3.2.1.21" evidence="3"/>
<proteinExistence type="inferred from homology"/>